<dbReference type="GO" id="GO:0005874">
    <property type="term" value="C:microtubule"/>
    <property type="evidence" value="ECO:0007669"/>
    <property type="project" value="UniProtKB-KW"/>
</dbReference>
<evidence type="ECO:0000259" key="19">
    <source>
        <dbReference type="Pfam" id="PF18198"/>
    </source>
</evidence>
<proteinExistence type="inferred from homology"/>
<dbReference type="InterPro" id="IPR024743">
    <property type="entry name" value="Dynein_HC_stalk"/>
</dbReference>
<feature type="domain" description="Dynein heavy chain region D6 P-loop" evidence="15">
    <location>
        <begin position="1053"/>
        <end position="1161"/>
    </location>
</feature>
<dbReference type="GO" id="GO:0007018">
    <property type="term" value="P:microtubule-based movement"/>
    <property type="evidence" value="ECO:0007669"/>
    <property type="project" value="InterPro"/>
</dbReference>
<evidence type="ECO:0000256" key="3">
    <source>
        <dbReference type="ARBA" id="ARBA00022490"/>
    </source>
</evidence>
<comment type="subcellular location">
    <subcellularLocation>
        <location evidence="1">Cytoplasm</location>
        <location evidence="1">Cytoskeleton</location>
        <location evidence="1">Cilium axoneme</location>
    </subcellularLocation>
</comment>
<dbReference type="FunFam" id="1.20.920.20:FF:000004">
    <property type="entry name" value="Dynein axonemal heavy chain 5"/>
    <property type="match status" value="1"/>
</dbReference>
<evidence type="ECO:0000259" key="15">
    <source>
        <dbReference type="Pfam" id="PF03028"/>
    </source>
</evidence>
<dbReference type="SUPFAM" id="SSF52540">
    <property type="entry name" value="P-loop containing nucleoside triphosphate hydrolases"/>
    <property type="match status" value="1"/>
</dbReference>
<evidence type="ECO:0008006" key="22">
    <source>
        <dbReference type="Google" id="ProtNLM"/>
    </source>
</evidence>
<dbReference type="GO" id="GO:0005858">
    <property type="term" value="C:axonemal dynein complex"/>
    <property type="evidence" value="ECO:0007669"/>
    <property type="project" value="TreeGrafter"/>
</dbReference>
<evidence type="ECO:0000256" key="2">
    <source>
        <dbReference type="ARBA" id="ARBA00008887"/>
    </source>
</evidence>
<keyword evidence="6" id="KW-0547">Nucleotide-binding</keyword>
<evidence type="ECO:0000256" key="10">
    <source>
        <dbReference type="ARBA" id="ARBA00023069"/>
    </source>
</evidence>
<dbReference type="Gene3D" id="1.20.920.20">
    <property type="match status" value="1"/>
</dbReference>
<dbReference type="Pfam" id="PF12781">
    <property type="entry name" value="AAA_9"/>
    <property type="match status" value="1"/>
</dbReference>
<keyword evidence="21" id="KW-1185">Reference proteome</keyword>
<dbReference type="InterPro" id="IPR035706">
    <property type="entry name" value="AAA_9"/>
</dbReference>
<dbReference type="GO" id="GO:0005524">
    <property type="term" value="F:ATP binding"/>
    <property type="evidence" value="ECO:0007669"/>
    <property type="project" value="UniProtKB-KW"/>
</dbReference>
<dbReference type="PANTHER" id="PTHR46532:SF4">
    <property type="entry name" value="AAA+ ATPASE DOMAIN-CONTAINING PROTEIN"/>
    <property type="match status" value="1"/>
</dbReference>
<dbReference type="AlphaFoldDB" id="A0AAE2D1U1"/>
<evidence type="ECO:0000256" key="7">
    <source>
        <dbReference type="ARBA" id="ARBA00022840"/>
    </source>
</evidence>
<sequence>MYEHYIDLQLNITAGHQGQGITFLFTDNEIKDESFLEYLNNMLSSGEIANLFARDEMDEILQELIGPMKREFPRRSISNETLAEYYLSRVIKNLHVVLCFSPVGQKFRNRSLKFPGLISGCTMDWFQRWPKDALIAVSNHFLMNFDIVCTPNVKKAVVQTMGVFQDLVAESCIDYFQRFRRQTHVTPKSYLSFIGGYMEVYKSKREEIGQLAERMNTGLKKLVEATESVNELSKELVEKEKELAIANKKSEEVLAQVTVQANAAQKVKAQVQVVKDKAQVLVDAISVDKASAEMKLEAAKPALMEAEAALETIKPTHISTVRKLGRPPHLIMRIMDCVLLLFQKRLDTVTADPERICPKPSWNEALKLMGGANFLNGLLNFPKDTINEETVELMSPYFEMDDFNMEQAKRVCGDVAGLCSWTKAMASFFAVNKEVLPLKSMLALQEKRLEGALAELAVAQGQLDQKQRELDLVQAEYDHAMAEKQRLLDEAEGCRRKMRNATALIEGLAGERIRWTEASQTFEEQINRLVGDVLLATGFLSYTGPFNQDFRNLLNQNWRRELVQNKIPFSDDINYITMLVDNATLSEWSVQGLPNDELSVQNGLIVTRAKRYPLLIDPQGQGKVWLKRKEAENELQITSLNHKYFRSHLEDALSLGRPLLIEDVGEDLDPALDNVLEKNFIKSGSTYKVKIGDKECDIMSGFRLYITTKLPNPSYTPEIYAKTSIIDFTVTLRGLEDQLLGLVILTEKKELETERTKLLEDVATNRRKMKELEDNLLYRLTTTEGSLVEDESLIEMLNVTKMTSNEVREKLNVSVDTEVKINAAREEYRPVASRGSLLYFLIVEMSMVNVMYQTSLRQFLGLFDISMTRSQKSPQMQKRIANIIEYLTFEVYRYTARGFYEVDKFTFTVLLTLKIAMHTKEVKPEEFQIFIKGGAALDLNAVAPKPKKWIQDMTWLNLIELSKLSQFNQLPDQITSSDRAWKNWFDTEAPEDSVIPDGYDKLDTFHRLLLIRAWCPDRCIPMAKRYIAERMGVAYADGIITNLEEMIEEADTVTPMICFLSMGSDPTDNIERLAKKMNLKCGAISMGQGQEVHARRLLSVSMQEGRWVLLQNCHLGLTFMDELAEIVTTSKGVHESFRCWLTTEGHPQFPINLLQSSIKFTYDPPMGIRAGLRRTYALLTQDQLDISNLPQWKPLLYGVAFLHTTVQERRKFGPIGWNIPYEFNQSDFTSTIQFIQNHLDEIDPKKVTCFCRLLTSYLNFN</sequence>
<dbReference type="InterPro" id="IPR042219">
    <property type="entry name" value="AAA_lid_11_sf"/>
</dbReference>
<dbReference type="Proteomes" id="UP001292079">
    <property type="component" value="Unassembled WGS sequence"/>
</dbReference>
<dbReference type="InterPro" id="IPR041658">
    <property type="entry name" value="AAA_lid_11"/>
</dbReference>
<keyword evidence="10" id="KW-0969">Cilium</keyword>
<dbReference type="Pfam" id="PF12777">
    <property type="entry name" value="MT"/>
    <property type="match status" value="1"/>
</dbReference>
<feature type="domain" description="Dynein heavy chain AAA lid" evidence="19">
    <location>
        <begin position="1192"/>
        <end position="1243"/>
    </location>
</feature>
<dbReference type="EMBL" id="JALJAT010000099">
    <property type="protein sequence ID" value="KAK4467410.1"/>
    <property type="molecule type" value="Genomic_DNA"/>
</dbReference>
<reference evidence="20" key="2">
    <citation type="journal article" date="2023" name="Infect Dis Poverty">
        <title>Chromosome-scale genome of the human blood fluke Schistosoma mekongi and its implications for public health.</title>
        <authorList>
            <person name="Zhou M."/>
            <person name="Xu L."/>
            <person name="Xu D."/>
            <person name="Chen W."/>
            <person name="Khan J."/>
            <person name="Hu Y."/>
            <person name="Huang H."/>
            <person name="Wei H."/>
            <person name="Zhang Y."/>
            <person name="Chusongsang P."/>
            <person name="Tanasarnprasert K."/>
            <person name="Hu X."/>
            <person name="Limpanont Y."/>
            <person name="Lv Z."/>
        </authorList>
    </citation>
    <scope>NUCLEOTIDE SEQUENCE</scope>
    <source>
        <strain evidence="20">LV_2022a</strain>
    </source>
</reference>
<comment type="similarity">
    <text evidence="2">Belongs to the dynein heavy chain family.</text>
</comment>
<dbReference type="GO" id="GO:0045505">
    <property type="term" value="F:dynein intermediate chain binding"/>
    <property type="evidence" value="ECO:0007669"/>
    <property type="project" value="InterPro"/>
</dbReference>
<reference evidence="20" key="1">
    <citation type="submission" date="2022-04" db="EMBL/GenBank/DDBJ databases">
        <authorList>
            <person name="Xu L."/>
            <person name="Lv Z."/>
        </authorList>
    </citation>
    <scope>NUCLEOTIDE SEQUENCE</scope>
    <source>
        <strain evidence="20">LV_2022a</strain>
    </source>
</reference>
<keyword evidence="11" id="KW-0505">Motor protein</keyword>
<feature type="coiled-coil region" evidence="14">
    <location>
        <begin position="442"/>
        <end position="504"/>
    </location>
</feature>
<evidence type="ECO:0000313" key="21">
    <source>
        <dbReference type="Proteomes" id="UP001292079"/>
    </source>
</evidence>
<evidence type="ECO:0000256" key="6">
    <source>
        <dbReference type="ARBA" id="ARBA00022741"/>
    </source>
</evidence>
<keyword evidence="7" id="KW-0067">ATP-binding</keyword>
<comment type="caution">
    <text evidence="20">The sequence shown here is derived from an EMBL/GenBank/DDBJ whole genome shotgun (WGS) entry which is preliminary data.</text>
</comment>
<keyword evidence="3" id="KW-0963">Cytoplasm</keyword>
<feature type="coiled-coil region" evidence="14">
    <location>
        <begin position="222"/>
        <end position="256"/>
    </location>
</feature>
<dbReference type="GO" id="GO:0008569">
    <property type="term" value="F:minus-end-directed microtubule motor activity"/>
    <property type="evidence" value="ECO:0007669"/>
    <property type="project" value="InterPro"/>
</dbReference>
<dbReference type="Gene3D" id="3.40.50.300">
    <property type="entry name" value="P-loop containing nucleotide triphosphate hydrolases"/>
    <property type="match status" value="3"/>
</dbReference>
<evidence type="ECO:0000259" key="17">
    <source>
        <dbReference type="Pfam" id="PF12780"/>
    </source>
</evidence>
<evidence type="ECO:0000256" key="12">
    <source>
        <dbReference type="ARBA" id="ARBA00023212"/>
    </source>
</evidence>
<dbReference type="FunFam" id="3.40.50.300:FF:000320">
    <property type="entry name" value="Dynein, axonemal, heavy chain 5"/>
    <property type="match status" value="1"/>
</dbReference>
<evidence type="ECO:0000259" key="16">
    <source>
        <dbReference type="Pfam" id="PF12777"/>
    </source>
</evidence>
<dbReference type="GO" id="GO:0051959">
    <property type="term" value="F:dynein light intermediate chain binding"/>
    <property type="evidence" value="ECO:0007669"/>
    <property type="project" value="InterPro"/>
</dbReference>
<evidence type="ECO:0000256" key="1">
    <source>
        <dbReference type="ARBA" id="ARBA00004430"/>
    </source>
</evidence>
<dbReference type="InterPro" id="IPR026983">
    <property type="entry name" value="DHC"/>
</dbReference>
<keyword evidence="12" id="KW-0206">Cytoskeleton</keyword>
<feature type="domain" description="Dynein heavy chain AAA module D4" evidence="17">
    <location>
        <begin position="13"/>
        <end position="199"/>
    </location>
</feature>
<keyword evidence="8" id="KW-0243">Dynein</keyword>
<dbReference type="Pfam" id="PF12780">
    <property type="entry name" value="AAA_8"/>
    <property type="match status" value="1"/>
</dbReference>
<evidence type="ECO:0000313" key="20">
    <source>
        <dbReference type="EMBL" id="KAK4467410.1"/>
    </source>
</evidence>
<accession>A0AAE2D1U1</accession>
<evidence type="ECO:0000256" key="14">
    <source>
        <dbReference type="SAM" id="Coils"/>
    </source>
</evidence>
<keyword evidence="4" id="KW-0493">Microtubule</keyword>
<dbReference type="Pfam" id="PF03028">
    <property type="entry name" value="Dynein_heavy"/>
    <property type="match status" value="1"/>
</dbReference>
<dbReference type="InterPro" id="IPR004273">
    <property type="entry name" value="Dynein_heavy_D6_P-loop"/>
</dbReference>
<evidence type="ECO:0000256" key="9">
    <source>
        <dbReference type="ARBA" id="ARBA00023054"/>
    </source>
</evidence>
<dbReference type="Gene3D" id="6.10.140.1060">
    <property type="match status" value="1"/>
</dbReference>
<dbReference type="Pfam" id="PF18198">
    <property type="entry name" value="AAA_lid_11"/>
    <property type="match status" value="1"/>
</dbReference>
<gene>
    <name evidence="20" type="ORF">MN116_009094</name>
</gene>
<evidence type="ECO:0000259" key="18">
    <source>
        <dbReference type="Pfam" id="PF12781"/>
    </source>
</evidence>
<evidence type="ECO:0000256" key="13">
    <source>
        <dbReference type="ARBA" id="ARBA00023273"/>
    </source>
</evidence>
<evidence type="ECO:0000256" key="4">
    <source>
        <dbReference type="ARBA" id="ARBA00022701"/>
    </source>
</evidence>
<dbReference type="GO" id="GO:0031514">
    <property type="term" value="C:motile cilium"/>
    <property type="evidence" value="ECO:0007669"/>
    <property type="project" value="UniProtKB-ARBA"/>
</dbReference>
<evidence type="ECO:0000256" key="11">
    <source>
        <dbReference type="ARBA" id="ARBA00023175"/>
    </source>
</evidence>
<dbReference type="FunFam" id="3.40.50.300:FF:000049">
    <property type="entry name" value="Dynein, axonemal, heavy chain 5"/>
    <property type="match status" value="1"/>
</dbReference>
<evidence type="ECO:0000256" key="8">
    <source>
        <dbReference type="ARBA" id="ARBA00023017"/>
    </source>
</evidence>
<keyword evidence="13" id="KW-0966">Cell projection</keyword>
<dbReference type="Gene3D" id="1.10.8.1220">
    <property type="match status" value="1"/>
</dbReference>
<organism evidence="20 21">
    <name type="scientific">Schistosoma mekongi</name>
    <name type="common">Parasitic worm</name>
    <dbReference type="NCBI Taxonomy" id="38744"/>
    <lineage>
        <taxon>Eukaryota</taxon>
        <taxon>Metazoa</taxon>
        <taxon>Spiralia</taxon>
        <taxon>Lophotrochozoa</taxon>
        <taxon>Platyhelminthes</taxon>
        <taxon>Trematoda</taxon>
        <taxon>Digenea</taxon>
        <taxon>Strigeidida</taxon>
        <taxon>Schistosomatoidea</taxon>
        <taxon>Schistosomatidae</taxon>
        <taxon>Schistosoma</taxon>
    </lineage>
</organism>
<dbReference type="PANTHER" id="PTHR46532">
    <property type="entry name" value="MALE FERTILITY FACTOR KL5"/>
    <property type="match status" value="1"/>
</dbReference>
<name>A0AAE2D1U1_SCHME</name>
<keyword evidence="9 14" id="KW-0175">Coiled coil</keyword>
<dbReference type="InterPro" id="IPR027417">
    <property type="entry name" value="P-loop_NTPase"/>
</dbReference>
<dbReference type="InterPro" id="IPR024317">
    <property type="entry name" value="Dynein_heavy_chain_D4_dom"/>
</dbReference>
<evidence type="ECO:0000256" key="5">
    <source>
        <dbReference type="ARBA" id="ARBA00022737"/>
    </source>
</evidence>
<protein>
    <recommendedName>
        <fullName evidence="22">Dynein heavy chain</fullName>
    </recommendedName>
</protein>
<dbReference type="FunFam" id="1.10.8.1220:FF:000001">
    <property type="entry name" value="Dynein axonemal heavy chain 5"/>
    <property type="match status" value="1"/>
</dbReference>
<dbReference type="Gene3D" id="1.10.8.720">
    <property type="entry name" value="Region D6 of dynein motor"/>
    <property type="match status" value="1"/>
</dbReference>
<feature type="coiled-coil region" evidence="14">
    <location>
        <begin position="748"/>
        <end position="775"/>
    </location>
</feature>
<keyword evidence="5" id="KW-0677">Repeat</keyword>
<feature type="domain" description="Dynein heavy chain ATP-binding dynein motor region" evidence="18">
    <location>
        <begin position="587"/>
        <end position="807"/>
    </location>
</feature>
<feature type="domain" description="Dynein heavy chain coiled coil stalk" evidence="16">
    <location>
        <begin position="213"/>
        <end position="559"/>
    </location>
</feature>